<keyword evidence="10" id="KW-1185">Reference proteome</keyword>
<evidence type="ECO:0000256" key="7">
    <source>
        <dbReference type="PIRSR" id="PIRSR000027-2"/>
    </source>
</evidence>
<dbReference type="GO" id="GO:0022900">
    <property type="term" value="P:electron transport chain"/>
    <property type="evidence" value="ECO:0007669"/>
    <property type="project" value="InterPro"/>
</dbReference>
<reference evidence="9 10" key="1">
    <citation type="submission" date="2016-10" db="EMBL/GenBank/DDBJ databases">
        <authorList>
            <person name="de Groot N.N."/>
        </authorList>
    </citation>
    <scope>NUCLEOTIDE SEQUENCE [LARGE SCALE GENOMIC DNA]</scope>
    <source>
        <strain evidence="9 10">DSM 24677</strain>
    </source>
</reference>
<keyword evidence="2 7" id="KW-0349">Heme</keyword>
<evidence type="ECO:0000256" key="1">
    <source>
        <dbReference type="ARBA" id="ARBA00022448"/>
    </source>
</evidence>
<evidence type="ECO:0000256" key="3">
    <source>
        <dbReference type="ARBA" id="ARBA00022723"/>
    </source>
</evidence>
<dbReference type="Gene3D" id="1.20.120.10">
    <property type="entry name" value="Cytochrome c/b562"/>
    <property type="match status" value="1"/>
</dbReference>
<feature type="binding site" description="covalent" evidence="7">
    <location>
        <position position="152"/>
    </location>
    <ligand>
        <name>heme c</name>
        <dbReference type="ChEBI" id="CHEBI:61717"/>
    </ligand>
</feature>
<dbReference type="InterPro" id="IPR002321">
    <property type="entry name" value="Cyt_c_II"/>
</dbReference>
<dbReference type="InterPro" id="IPR012127">
    <property type="entry name" value="Cyt_c_prime"/>
</dbReference>
<feature type="chain" id="PRO_5011742364" evidence="8">
    <location>
        <begin position="22"/>
        <end position="161"/>
    </location>
</feature>
<dbReference type="EMBL" id="FNPR01000002">
    <property type="protein sequence ID" value="SDY57163.1"/>
    <property type="molecule type" value="Genomic_DNA"/>
</dbReference>
<dbReference type="AlphaFoldDB" id="A0A1H3KYC8"/>
<dbReference type="GO" id="GO:0020037">
    <property type="term" value="F:heme binding"/>
    <property type="evidence" value="ECO:0007669"/>
    <property type="project" value="InterPro"/>
</dbReference>
<keyword evidence="1" id="KW-0813">Transport</keyword>
<keyword evidence="8" id="KW-0732">Signal</keyword>
<dbReference type="RefSeq" id="WP_089891259.1">
    <property type="nucleotide sequence ID" value="NZ_CALJFH010000033.1"/>
</dbReference>
<accession>A0A1H3KYC8</accession>
<organism evidence="9 10">
    <name type="scientific">Lentibacter algarum</name>
    <dbReference type="NCBI Taxonomy" id="576131"/>
    <lineage>
        <taxon>Bacteria</taxon>
        <taxon>Pseudomonadati</taxon>
        <taxon>Pseudomonadota</taxon>
        <taxon>Alphaproteobacteria</taxon>
        <taxon>Rhodobacterales</taxon>
        <taxon>Roseobacteraceae</taxon>
        <taxon>Lentibacter</taxon>
    </lineage>
</organism>
<evidence type="ECO:0000313" key="10">
    <source>
        <dbReference type="Proteomes" id="UP000199026"/>
    </source>
</evidence>
<feature type="binding site" description="axial binding residue" evidence="6">
    <location>
        <position position="153"/>
    </location>
    <ligand>
        <name>heme c</name>
        <dbReference type="ChEBI" id="CHEBI:61717"/>
    </ligand>
    <ligandPart>
        <name>Fe</name>
        <dbReference type="ChEBI" id="CHEBI:18248"/>
    </ligandPart>
</feature>
<dbReference type="Proteomes" id="UP000199026">
    <property type="component" value="Unassembled WGS sequence"/>
</dbReference>
<dbReference type="Pfam" id="PF01322">
    <property type="entry name" value="Cytochrom_C_2"/>
    <property type="match status" value="1"/>
</dbReference>
<evidence type="ECO:0000313" key="9">
    <source>
        <dbReference type="EMBL" id="SDY57163.1"/>
    </source>
</evidence>
<dbReference type="SUPFAM" id="SSF47175">
    <property type="entry name" value="Cytochromes"/>
    <property type="match status" value="1"/>
</dbReference>
<feature type="binding site" description="covalent" evidence="7">
    <location>
        <position position="149"/>
    </location>
    <ligand>
        <name>heme c</name>
        <dbReference type="ChEBI" id="CHEBI:61717"/>
    </ligand>
</feature>
<evidence type="ECO:0000256" key="5">
    <source>
        <dbReference type="ARBA" id="ARBA00023004"/>
    </source>
</evidence>
<gene>
    <name evidence="9" type="ORF">SAMN05444486_102835</name>
</gene>
<keyword evidence="3 6" id="KW-0479">Metal-binding</keyword>
<evidence type="ECO:0000256" key="2">
    <source>
        <dbReference type="ARBA" id="ARBA00022617"/>
    </source>
</evidence>
<dbReference type="PROSITE" id="PS51009">
    <property type="entry name" value="CYTCII"/>
    <property type="match status" value="1"/>
</dbReference>
<evidence type="ECO:0000256" key="8">
    <source>
        <dbReference type="SAM" id="SignalP"/>
    </source>
</evidence>
<evidence type="ECO:0000256" key="4">
    <source>
        <dbReference type="ARBA" id="ARBA00022982"/>
    </source>
</evidence>
<sequence length="161" mass="16183">MRHLTLPVLGLALVASFTTVASSDTAANEAMLKAIKARQAQMQLYAFNLGQLGAMAKGEMPYDAGLASAAAGNLAQLSNLNGAAVWPMGSDIDSLGKDVTTALPAIWQSGSDVGAKAAALRDATAAMQAAAGESLESLQGAIGAVGASCGGCHKVYRQSDS</sequence>
<dbReference type="GeneID" id="78124894"/>
<comment type="PTM">
    <text evidence="7">Binds 1 heme group per subunit.</text>
</comment>
<dbReference type="GO" id="GO:0009055">
    <property type="term" value="F:electron transfer activity"/>
    <property type="evidence" value="ECO:0007669"/>
    <property type="project" value="InterPro"/>
</dbReference>
<proteinExistence type="predicted"/>
<feature type="signal peptide" evidence="8">
    <location>
        <begin position="1"/>
        <end position="21"/>
    </location>
</feature>
<dbReference type="STRING" id="576131.SAMN05444486_102835"/>
<dbReference type="InterPro" id="IPR010980">
    <property type="entry name" value="Cyt_c/b562"/>
</dbReference>
<dbReference type="PIRSF" id="PIRSF000027">
    <property type="entry name" value="Cytc_c_prime"/>
    <property type="match status" value="1"/>
</dbReference>
<dbReference type="GO" id="GO:0005506">
    <property type="term" value="F:iron ion binding"/>
    <property type="evidence" value="ECO:0007669"/>
    <property type="project" value="InterPro"/>
</dbReference>
<keyword evidence="4" id="KW-0249">Electron transport</keyword>
<dbReference type="OrthoDB" id="7596534at2"/>
<evidence type="ECO:0000256" key="6">
    <source>
        <dbReference type="PIRSR" id="PIRSR000027-1"/>
    </source>
</evidence>
<name>A0A1H3KYC8_9RHOB</name>
<dbReference type="GO" id="GO:0042597">
    <property type="term" value="C:periplasmic space"/>
    <property type="evidence" value="ECO:0007669"/>
    <property type="project" value="InterPro"/>
</dbReference>
<keyword evidence="5 6" id="KW-0408">Iron</keyword>
<protein>
    <submittedName>
        <fullName evidence="9">Cytochrome c556</fullName>
    </submittedName>
</protein>